<dbReference type="AlphaFoldDB" id="A0A1N7LRP7"/>
<dbReference type="STRING" id="1086013.SAMN05421774_102126"/>
<keyword evidence="2" id="KW-1185">Reference proteome</keyword>
<dbReference type="EMBL" id="FTOT01000002">
    <property type="protein sequence ID" value="SIS76520.1"/>
    <property type="molecule type" value="Genomic_DNA"/>
</dbReference>
<evidence type="ECO:0008006" key="3">
    <source>
        <dbReference type="Google" id="ProtNLM"/>
    </source>
</evidence>
<gene>
    <name evidence="1" type="ORF">SAMN05421774_102126</name>
</gene>
<sequence length="153" mass="16094">MTAQPVHDDGFGLLPTARSDIAEMSRKARQSVLAPAQPGAWPVEWRHAVAARICRQHAATGLAEGYLAQVDDPALRPLGDPANSGRDAVEQTVLGFVDRVATRPRDILAADIAALQAAGVADADVVRLCEMAAFLAYQCRVARGLSLIKGAGA</sequence>
<dbReference type="SUPFAM" id="SSF69118">
    <property type="entry name" value="AhpD-like"/>
    <property type="match status" value="1"/>
</dbReference>
<evidence type="ECO:0000313" key="1">
    <source>
        <dbReference type="EMBL" id="SIS76520.1"/>
    </source>
</evidence>
<name>A0A1N7LRP7_9RHOB</name>
<protein>
    <recommendedName>
        <fullName evidence="3">CMD domain protein, Avi_7170 family</fullName>
    </recommendedName>
</protein>
<dbReference type="Proteomes" id="UP000186141">
    <property type="component" value="Unassembled WGS sequence"/>
</dbReference>
<accession>A0A1N7LRP7</accession>
<dbReference type="InterPro" id="IPR029032">
    <property type="entry name" value="AhpD-like"/>
</dbReference>
<organism evidence="1 2">
    <name type="scientific">Gemmobacter megaterium</name>
    <dbReference type="NCBI Taxonomy" id="1086013"/>
    <lineage>
        <taxon>Bacteria</taxon>
        <taxon>Pseudomonadati</taxon>
        <taxon>Pseudomonadota</taxon>
        <taxon>Alphaproteobacteria</taxon>
        <taxon>Rhodobacterales</taxon>
        <taxon>Paracoccaceae</taxon>
        <taxon>Gemmobacter</taxon>
    </lineage>
</organism>
<reference evidence="1 2" key="1">
    <citation type="submission" date="2017-01" db="EMBL/GenBank/DDBJ databases">
        <authorList>
            <person name="Mah S.A."/>
            <person name="Swanson W.J."/>
            <person name="Moy G.W."/>
            <person name="Vacquier V.D."/>
        </authorList>
    </citation>
    <scope>NUCLEOTIDE SEQUENCE [LARGE SCALE GENOMIC DNA]</scope>
    <source>
        <strain evidence="1 2">DSM 26375</strain>
    </source>
</reference>
<dbReference type="Gene3D" id="1.20.1290.10">
    <property type="entry name" value="AhpD-like"/>
    <property type="match status" value="1"/>
</dbReference>
<proteinExistence type="predicted"/>
<evidence type="ECO:0000313" key="2">
    <source>
        <dbReference type="Proteomes" id="UP000186141"/>
    </source>
</evidence>
<dbReference type="OrthoDB" id="5077630at2"/>
<dbReference type="RefSeq" id="WP_076530127.1">
    <property type="nucleotide sequence ID" value="NZ_BMEH01000002.1"/>
</dbReference>